<dbReference type="InterPro" id="IPR043133">
    <property type="entry name" value="GTP-CH-I_C/QueF"/>
</dbReference>
<dbReference type="Proteomes" id="UP000240638">
    <property type="component" value="Unassembled WGS sequence"/>
</dbReference>
<dbReference type="PANTHER" id="PTHR42844:SF1">
    <property type="entry name" value="DIHYDRONEOPTERIN ALDOLASE 1-RELATED"/>
    <property type="match status" value="1"/>
</dbReference>
<dbReference type="SUPFAM" id="SSF55620">
    <property type="entry name" value="Tetrahydrobiopterin biosynthesis enzymes-like"/>
    <property type="match status" value="1"/>
</dbReference>
<dbReference type="EC" id="4.1.2.25" evidence="4"/>
<evidence type="ECO:0000313" key="9">
    <source>
        <dbReference type="EMBL" id="PTB21459.1"/>
    </source>
</evidence>
<proteinExistence type="inferred from homology"/>
<keyword evidence="5" id="KW-0289">Folate biosynthesis</keyword>
<protein>
    <recommendedName>
        <fullName evidence="4">dihydroneopterin aldolase</fullName>
        <ecNumber evidence="4">4.1.2.25</ecNumber>
    </recommendedName>
    <alternativeName>
        <fullName evidence="7">7,8-dihydroneopterin aldolase</fullName>
    </alternativeName>
</protein>
<evidence type="ECO:0000313" key="10">
    <source>
        <dbReference type="Proteomes" id="UP000240638"/>
    </source>
</evidence>
<feature type="domain" description="Dihydroneopterin aldolase/epimerase" evidence="8">
    <location>
        <begin position="16"/>
        <end position="127"/>
    </location>
</feature>
<dbReference type="PANTHER" id="PTHR42844">
    <property type="entry name" value="DIHYDRONEOPTERIN ALDOLASE 1-RELATED"/>
    <property type="match status" value="1"/>
</dbReference>
<sequence>MVAALLDPRLADCRRLFLRNYEVYINIGVHEFEKRGEQRVVINVELFVPLKETTPVEDKLHEVVDYDFMRATIAHRVGKGHIHLQETLCDDVAEAMLEHPQVRAVCISTEKPDVYPDCDAVGVEIFRFKEDHQV</sequence>
<reference evidence="9 10" key="1">
    <citation type="submission" date="2018-03" db="EMBL/GenBank/DDBJ databases">
        <title>Whole genome analyses suggest that Burkholderia sensu lato contains two further novel genera in the rhizoxinica-symbiotica group Mycetohabitans gen. nov., and Trinickia gen. nov.: implications for the evolution of diazotrophy and nodulation in the Burkholderiaceae.</title>
        <authorList>
            <person name="Estrada De Los Santos P."/>
            <person name="Palmer M."/>
            <person name="Chavez-Ramirez B."/>
            <person name="Steenkamp E.T."/>
            <person name="Hirsch A.M."/>
            <person name="Manyaka P."/>
            <person name="Maluk M."/>
            <person name="Lafos M."/>
            <person name="Crook M."/>
            <person name="Gross E."/>
            <person name="Simon M.F."/>
            <person name="Bueno Dos Reis Junior F."/>
            <person name="Poole P.S."/>
            <person name="Venter S.N."/>
            <person name="James E.K."/>
        </authorList>
    </citation>
    <scope>NUCLEOTIDE SEQUENCE [LARGE SCALE GENOMIC DNA]</scope>
    <source>
        <strain evidence="9 10">JPY-366</strain>
    </source>
</reference>
<dbReference type="InterPro" id="IPR006156">
    <property type="entry name" value="Dihydroneopterin_aldolase"/>
</dbReference>
<comment type="similarity">
    <text evidence="3">Belongs to the DHNA family.</text>
</comment>
<evidence type="ECO:0000256" key="3">
    <source>
        <dbReference type="ARBA" id="ARBA00005708"/>
    </source>
</evidence>
<name>A0A2T3XY68_9BURK</name>
<comment type="pathway">
    <text evidence="2">Cofactor biosynthesis; tetrahydrofolate biosynthesis; 2-amino-4-hydroxy-6-hydroxymethyl-7,8-dihydropteridine diphosphate from 7,8-dihydroneopterin triphosphate: step 3/4.</text>
</comment>
<evidence type="ECO:0000259" key="8">
    <source>
        <dbReference type="SMART" id="SM00905"/>
    </source>
</evidence>
<dbReference type="AlphaFoldDB" id="A0A2T3XY68"/>
<comment type="caution">
    <text evidence="9">The sequence shown here is derived from an EMBL/GenBank/DDBJ whole genome shotgun (WGS) entry which is preliminary data.</text>
</comment>
<dbReference type="NCBIfam" id="TIGR00526">
    <property type="entry name" value="folB_dom"/>
    <property type="match status" value="1"/>
</dbReference>
<dbReference type="InterPro" id="IPR006157">
    <property type="entry name" value="FolB_dom"/>
</dbReference>
<dbReference type="GO" id="GO:0004150">
    <property type="term" value="F:dihydroneopterin aldolase activity"/>
    <property type="evidence" value="ECO:0007669"/>
    <property type="project" value="UniProtKB-EC"/>
</dbReference>
<dbReference type="GO" id="GO:0005737">
    <property type="term" value="C:cytoplasm"/>
    <property type="evidence" value="ECO:0007669"/>
    <property type="project" value="TreeGrafter"/>
</dbReference>
<accession>A0A2T3XY68</accession>
<dbReference type="EMBL" id="PYUC01000003">
    <property type="protein sequence ID" value="PTB21459.1"/>
    <property type="molecule type" value="Genomic_DNA"/>
</dbReference>
<comment type="catalytic activity">
    <reaction evidence="1">
        <text>7,8-dihydroneopterin = 6-hydroxymethyl-7,8-dihydropterin + glycolaldehyde</text>
        <dbReference type="Rhea" id="RHEA:10540"/>
        <dbReference type="ChEBI" id="CHEBI:17001"/>
        <dbReference type="ChEBI" id="CHEBI:17071"/>
        <dbReference type="ChEBI" id="CHEBI:44841"/>
        <dbReference type="EC" id="4.1.2.25"/>
    </reaction>
</comment>
<dbReference type="Gene3D" id="3.30.1130.10">
    <property type="match status" value="1"/>
</dbReference>
<evidence type="ECO:0000256" key="6">
    <source>
        <dbReference type="ARBA" id="ARBA00023239"/>
    </source>
</evidence>
<evidence type="ECO:0000256" key="2">
    <source>
        <dbReference type="ARBA" id="ARBA00005013"/>
    </source>
</evidence>
<keyword evidence="6" id="KW-0456">Lyase</keyword>
<gene>
    <name evidence="9" type="ORF">C9I57_07335</name>
</gene>
<dbReference type="GO" id="GO:0046656">
    <property type="term" value="P:folic acid biosynthetic process"/>
    <property type="evidence" value="ECO:0007669"/>
    <property type="project" value="UniProtKB-KW"/>
</dbReference>
<dbReference type="SMART" id="SM00905">
    <property type="entry name" value="FolB"/>
    <property type="match status" value="1"/>
</dbReference>
<organism evidence="9 10">
    <name type="scientific">Trinickia symbiotica</name>
    <dbReference type="NCBI Taxonomy" id="863227"/>
    <lineage>
        <taxon>Bacteria</taxon>
        <taxon>Pseudomonadati</taxon>
        <taxon>Pseudomonadota</taxon>
        <taxon>Betaproteobacteria</taxon>
        <taxon>Burkholderiales</taxon>
        <taxon>Burkholderiaceae</taxon>
        <taxon>Trinickia</taxon>
    </lineage>
</organism>
<evidence type="ECO:0000256" key="5">
    <source>
        <dbReference type="ARBA" id="ARBA00022909"/>
    </source>
</evidence>
<dbReference type="RefSeq" id="WP_107149970.1">
    <property type="nucleotide sequence ID" value="NZ_PYUC01000003.1"/>
</dbReference>
<evidence type="ECO:0000256" key="7">
    <source>
        <dbReference type="ARBA" id="ARBA00032903"/>
    </source>
</evidence>
<evidence type="ECO:0000256" key="4">
    <source>
        <dbReference type="ARBA" id="ARBA00013043"/>
    </source>
</evidence>
<evidence type="ECO:0000256" key="1">
    <source>
        <dbReference type="ARBA" id="ARBA00001353"/>
    </source>
</evidence>
<dbReference type="Pfam" id="PF02152">
    <property type="entry name" value="FolB"/>
    <property type="match status" value="1"/>
</dbReference>